<dbReference type="Gene3D" id="2.80.10.50">
    <property type="match status" value="1"/>
</dbReference>
<evidence type="ECO:0000256" key="2">
    <source>
        <dbReference type="SAM" id="SignalP"/>
    </source>
</evidence>
<gene>
    <name evidence="3" type="ORF">ACFFTR_45860</name>
</gene>
<name>A0ABV5MNK8_9ACTN</name>
<dbReference type="SUPFAM" id="SSF50405">
    <property type="entry name" value="Actin-crosslinking proteins"/>
    <property type="match status" value="1"/>
</dbReference>
<evidence type="ECO:0000256" key="1">
    <source>
        <dbReference type="SAM" id="MobiDB-lite"/>
    </source>
</evidence>
<reference evidence="3 4" key="1">
    <citation type="submission" date="2024-09" db="EMBL/GenBank/DDBJ databases">
        <authorList>
            <person name="Sun Q."/>
            <person name="Mori K."/>
        </authorList>
    </citation>
    <scope>NUCLEOTIDE SEQUENCE [LARGE SCALE GENOMIC DNA]</scope>
    <source>
        <strain evidence="3 4">JCM 3307</strain>
    </source>
</reference>
<keyword evidence="2" id="KW-0732">Signal</keyword>
<accession>A0ABV5MNK8</accession>
<organism evidence="3 4">
    <name type="scientific">Dactylosporangium vinaceum</name>
    <dbReference type="NCBI Taxonomy" id="53362"/>
    <lineage>
        <taxon>Bacteria</taxon>
        <taxon>Bacillati</taxon>
        <taxon>Actinomycetota</taxon>
        <taxon>Actinomycetes</taxon>
        <taxon>Micromonosporales</taxon>
        <taxon>Micromonosporaceae</taxon>
        <taxon>Dactylosporangium</taxon>
    </lineage>
</organism>
<dbReference type="Proteomes" id="UP001589608">
    <property type="component" value="Unassembled WGS sequence"/>
</dbReference>
<feature type="signal peptide" evidence="2">
    <location>
        <begin position="1"/>
        <end position="27"/>
    </location>
</feature>
<keyword evidence="4" id="KW-1185">Reference proteome</keyword>
<dbReference type="RefSeq" id="WP_223097325.1">
    <property type="nucleotide sequence ID" value="NZ_CP061913.1"/>
</dbReference>
<protein>
    <submittedName>
        <fullName evidence="3">Uncharacterized protein</fullName>
    </submittedName>
</protein>
<proteinExistence type="predicted"/>
<evidence type="ECO:0000313" key="4">
    <source>
        <dbReference type="Proteomes" id="UP001589608"/>
    </source>
</evidence>
<feature type="region of interest" description="Disordered" evidence="1">
    <location>
        <begin position="27"/>
        <end position="46"/>
    </location>
</feature>
<sequence length="227" mass="24325">MRRRSLFVLVVAAVVAAVVTPLALARAGEGDGDPVRPSGQGSAAAPADAGLAKGYIDLTGGAPEAKQDGVAAFEGTGVPGLAKCRQYKILSLAANRYIAEEQGYTGSSHNMLRARTVPGQTGAWEVFEICSGDSGHTVYLRAASSYLVTAEYGYTGKNLGMLRGRGEWPDIWETFDVWTDAGKYYLRNISRGTYFTCRLDYTGQSYQEMKATGTAPGAWEALWFDAI</sequence>
<comment type="caution">
    <text evidence="3">The sequence shown here is derived from an EMBL/GenBank/DDBJ whole genome shotgun (WGS) entry which is preliminary data.</text>
</comment>
<feature type="chain" id="PRO_5047302130" evidence="2">
    <location>
        <begin position="28"/>
        <end position="227"/>
    </location>
</feature>
<dbReference type="CDD" id="cd00257">
    <property type="entry name" value="beta-trefoil_FSCN-like"/>
    <property type="match status" value="1"/>
</dbReference>
<dbReference type="InterPro" id="IPR008999">
    <property type="entry name" value="Actin-crosslinking"/>
</dbReference>
<evidence type="ECO:0000313" key="3">
    <source>
        <dbReference type="EMBL" id="MFB9450454.1"/>
    </source>
</evidence>
<dbReference type="EMBL" id="JBHMCA010000079">
    <property type="protein sequence ID" value="MFB9450454.1"/>
    <property type="molecule type" value="Genomic_DNA"/>
</dbReference>